<dbReference type="GO" id="GO:0022625">
    <property type="term" value="C:cytosolic large ribosomal subunit"/>
    <property type="evidence" value="ECO:0007669"/>
    <property type="project" value="TreeGrafter"/>
</dbReference>
<dbReference type="GO" id="GO:0003735">
    <property type="term" value="F:structural constituent of ribosome"/>
    <property type="evidence" value="ECO:0007669"/>
    <property type="project" value="InterPro"/>
</dbReference>
<dbReference type="SUPFAM" id="SSF50104">
    <property type="entry name" value="Translation proteins SH3-like domain"/>
    <property type="match status" value="1"/>
</dbReference>
<organism evidence="6 7">
    <name type="scientific">Glutinoglossum americanum</name>
    <dbReference type="NCBI Taxonomy" id="1670608"/>
    <lineage>
        <taxon>Eukaryota</taxon>
        <taxon>Fungi</taxon>
        <taxon>Dikarya</taxon>
        <taxon>Ascomycota</taxon>
        <taxon>Pezizomycotina</taxon>
        <taxon>Geoglossomycetes</taxon>
        <taxon>Geoglossales</taxon>
        <taxon>Geoglossaceae</taxon>
        <taxon>Glutinoglossum</taxon>
    </lineage>
</organism>
<evidence type="ECO:0000256" key="2">
    <source>
        <dbReference type="ARBA" id="ARBA00022980"/>
    </source>
</evidence>
<dbReference type="InterPro" id="IPR014722">
    <property type="entry name" value="Rib_uL2_dom2"/>
</dbReference>
<evidence type="ECO:0000256" key="1">
    <source>
        <dbReference type="ARBA" id="ARBA00010592"/>
    </source>
</evidence>
<evidence type="ECO:0000313" key="7">
    <source>
        <dbReference type="Proteomes" id="UP000698800"/>
    </source>
</evidence>
<feature type="region of interest" description="Disordered" evidence="5">
    <location>
        <begin position="1"/>
        <end position="58"/>
    </location>
</feature>
<proteinExistence type="inferred from homology"/>
<comment type="caution">
    <text evidence="6">The sequence shown here is derived from an EMBL/GenBank/DDBJ whole genome shotgun (WGS) entry which is preliminary data.</text>
</comment>
<evidence type="ECO:0000313" key="6">
    <source>
        <dbReference type="EMBL" id="KAH0544987.1"/>
    </source>
</evidence>
<reference evidence="6" key="1">
    <citation type="submission" date="2021-03" db="EMBL/GenBank/DDBJ databases">
        <title>Comparative genomics and phylogenomic investigation of the class Geoglossomycetes provide insights into ecological specialization and systematics.</title>
        <authorList>
            <person name="Melie T."/>
            <person name="Pirro S."/>
            <person name="Miller A.N."/>
            <person name="Quandt A."/>
        </authorList>
    </citation>
    <scope>NUCLEOTIDE SEQUENCE</scope>
    <source>
        <strain evidence="6">GBOQ0MN5Z8</strain>
    </source>
</reference>
<keyword evidence="3 4" id="KW-0687">Ribonucleoprotein</keyword>
<dbReference type="InterPro" id="IPR049633">
    <property type="entry name" value="Ribosomal_eL6_CS"/>
</dbReference>
<feature type="compositionally biased region" description="Basic residues" evidence="5">
    <location>
        <begin position="12"/>
        <end position="33"/>
    </location>
</feature>
<dbReference type="Proteomes" id="UP000698800">
    <property type="component" value="Unassembled WGS sequence"/>
</dbReference>
<dbReference type="AlphaFoldDB" id="A0A9P8IFQ6"/>
<keyword evidence="2 4" id="KW-0689">Ribosomal protein</keyword>
<dbReference type="Pfam" id="PF01159">
    <property type="entry name" value="Ribosomal_L6e"/>
    <property type="match status" value="1"/>
</dbReference>
<dbReference type="InterPro" id="IPR000915">
    <property type="entry name" value="60S_ribosomal_eL6"/>
</dbReference>
<feature type="compositionally biased region" description="Basic and acidic residues" evidence="5">
    <location>
        <begin position="198"/>
        <end position="207"/>
    </location>
</feature>
<dbReference type="GO" id="GO:0002181">
    <property type="term" value="P:cytoplasmic translation"/>
    <property type="evidence" value="ECO:0007669"/>
    <property type="project" value="TreeGrafter"/>
</dbReference>
<dbReference type="FunFam" id="2.30.30.30:FF:000014">
    <property type="entry name" value="60S ribosomal protein L6"/>
    <property type="match status" value="1"/>
</dbReference>
<keyword evidence="7" id="KW-1185">Reference proteome</keyword>
<feature type="compositionally biased region" description="Basic residues" evidence="5">
    <location>
        <begin position="45"/>
        <end position="54"/>
    </location>
</feature>
<protein>
    <recommendedName>
        <fullName evidence="4">60S ribosomal protein L6</fullName>
    </recommendedName>
</protein>
<feature type="region of interest" description="Disordered" evidence="5">
    <location>
        <begin position="198"/>
        <end position="224"/>
    </location>
</feature>
<name>A0A9P8IFQ6_9PEZI</name>
<evidence type="ECO:0000256" key="4">
    <source>
        <dbReference type="RuleBase" id="RU000662"/>
    </source>
</evidence>
<dbReference type="GO" id="GO:0000027">
    <property type="term" value="P:ribosomal large subunit assembly"/>
    <property type="evidence" value="ECO:0007669"/>
    <property type="project" value="TreeGrafter"/>
</dbReference>
<evidence type="ECO:0000256" key="5">
    <source>
        <dbReference type="SAM" id="MobiDB-lite"/>
    </source>
</evidence>
<sequence length="224" mass="25134">MSASAETARPAPSKKKFGKSHRVVPHHTQKAKKWYPAEDKSQPKNVRKTAHPAKPRPSLQPGAVLILLAGRFRGKRVVLLKHLLQGVLLITGPFKVNGVPLRRVNARYVIATSAKVDLKGIDEKTVEKVAGEGYFAREKGKEAKRGEDQFFKQGEKHEKKKPSSTRASDQKAVDKALLINIKKEPYLMNYLGSTFSLRKGDRPHEMKWSNSDPKVKNTGLRLKE</sequence>
<dbReference type="InterPro" id="IPR041997">
    <property type="entry name" value="Ribosomal_eL6_KOW"/>
</dbReference>
<gene>
    <name evidence="6" type="ORF">FGG08_000913</name>
</gene>
<dbReference type="CDD" id="cd13156">
    <property type="entry name" value="KOW_RPL6"/>
    <property type="match status" value="1"/>
</dbReference>
<dbReference type="OrthoDB" id="2436667at2759"/>
<dbReference type="PROSITE" id="PS01170">
    <property type="entry name" value="RIBOSOMAL_L6E"/>
    <property type="match status" value="1"/>
</dbReference>
<dbReference type="GO" id="GO:0003723">
    <property type="term" value="F:RNA binding"/>
    <property type="evidence" value="ECO:0007669"/>
    <property type="project" value="TreeGrafter"/>
</dbReference>
<evidence type="ECO:0000256" key="3">
    <source>
        <dbReference type="ARBA" id="ARBA00023274"/>
    </source>
</evidence>
<accession>A0A9P8IFQ6</accession>
<dbReference type="Gene3D" id="2.30.30.30">
    <property type="match status" value="1"/>
</dbReference>
<dbReference type="PANTHER" id="PTHR10715:SF0">
    <property type="entry name" value="LARGE RIBOSOMAL SUBUNIT PROTEIN EL6"/>
    <property type="match status" value="1"/>
</dbReference>
<dbReference type="PANTHER" id="PTHR10715">
    <property type="entry name" value="60S RIBOSOMAL PROTEIN L6"/>
    <property type="match status" value="1"/>
</dbReference>
<dbReference type="EMBL" id="JAGHQL010000011">
    <property type="protein sequence ID" value="KAH0544987.1"/>
    <property type="molecule type" value="Genomic_DNA"/>
</dbReference>
<comment type="similarity">
    <text evidence="1 4">Belongs to the eukaryotic ribosomal protein eL6 family.</text>
</comment>
<dbReference type="InterPro" id="IPR008991">
    <property type="entry name" value="Translation_prot_SH3-like_sf"/>
</dbReference>